<evidence type="ECO:0000313" key="2">
    <source>
        <dbReference type="EMBL" id="AAS41400.1"/>
    </source>
</evidence>
<dbReference type="Pfam" id="PF18573">
    <property type="entry name" value="BclA_C"/>
    <property type="match status" value="1"/>
</dbReference>
<dbReference type="InterPro" id="IPR041415">
    <property type="entry name" value="BclA_C"/>
</dbReference>
<dbReference type="AlphaFoldDB" id="Q738B2"/>
<dbReference type="Proteomes" id="UP000002527">
    <property type="component" value="Chromosome"/>
</dbReference>
<organism evidence="2 3">
    <name type="scientific">Bacillus cereus (strain ATCC 10987 / NRS 248)</name>
    <dbReference type="NCBI Taxonomy" id="222523"/>
    <lineage>
        <taxon>Bacteria</taxon>
        <taxon>Bacillati</taxon>
        <taxon>Bacillota</taxon>
        <taxon>Bacilli</taxon>
        <taxon>Bacillales</taxon>
        <taxon>Bacillaceae</taxon>
        <taxon>Bacillus</taxon>
        <taxon>Bacillus cereus group</taxon>
    </lineage>
</organism>
<dbReference type="KEGG" id="bca:BCE_2483"/>
<evidence type="ECO:0000313" key="3">
    <source>
        <dbReference type="Proteomes" id="UP000002527"/>
    </source>
</evidence>
<accession>Q738B2</accession>
<proteinExistence type="predicted"/>
<name>Q738B2_BACC1</name>
<feature type="domain" description="BclA C-terminal" evidence="1">
    <location>
        <begin position="10"/>
        <end position="76"/>
    </location>
</feature>
<sequence>MIVPFPNTKSLLLNSSTPLSGSIFSPEISTSNYNNNLIINLIAGNTISLQLFGVLSIVNLVEGGSTGASLTIIRID</sequence>
<evidence type="ECO:0000259" key="1">
    <source>
        <dbReference type="Pfam" id="PF18573"/>
    </source>
</evidence>
<protein>
    <recommendedName>
        <fullName evidence="1">BclA C-terminal domain-containing protein</fullName>
    </recommendedName>
</protein>
<gene>
    <name evidence="2" type="ordered locus">BCE_2483</name>
</gene>
<dbReference type="EMBL" id="AE017194">
    <property type="protein sequence ID" value="AAS41400.1"/>
    <property type="molecule type" value="Genomic_DNA"/>
</dbReference>
<dbReference type="HOGENOM" id="CLU_2646717_0_0_9"/>
<reference evidence="2 3" key="1">
    <citation type="journal article" date="2004" name="Nucleic Acids Res.">
        <title>The genome sequence of Bacillus cereus ATCC 10987 reveals metabolic adaptations and a large plasmid related to Bacillus anthracis pXO1.</title>
        <authorList>
            <person name="Rasko D.A."/>
            <person name="Ravel J."/>
            <person name="Okstad O.A."/>
            <person name="Helgason E."/>
            <person name="Cer R.Z."/>
            <person name="Jiang L."/>
            <person name="Shores K.A."/>
            <person name="Fouts D.E."/>
            <person name="Tourasse N.J."/>
            <person name="Angiuoli S.V."/>
            <person name="Kolonay J."/>
            <person name="Nelson W.C."/>
            <person name="Kolsto A.-B."/>
            <person name="Fraser C.M."/>
            <person name="Read T.D."/>
        </authorList>
    </citation>
    <scope>NUCLEOTIDE SEQUENCE [LARGE SCALE GENOMIC DNA]</scope>
    <source>
        <strain evidence="3">ATCC 10987 / NRS 248</strain>
    </source>
</reference>